<keyword evidence="7 10" id="KW-0479">Metal-binding</keyword>
<evidence type="ECO:0000259" key="13">
    <source>
        <dbReference type="Pfam" id="PF02879"/>
    </source>
</evidence>
<dbReference type="Pfam" id="PF02878">
    <property type="entry name" value="PGM_PMM_I"/>
    <property type="match status" value="1"/>
</dbReference>
<protein>
    <recommendedName>
        <fullName evidence="5">phosphomannomutase</fullName>
        <ecNumber evidence="5">5.4.2.8</ecNumber>
    </recommendedName>
</protein>
<dbReference type="PRINTS" id="PR00509">
    <property type="entry name" value="PGMPMM"/>
</dbReference>
<dbReference type="PANTHER" id="PTHR43771">
    <property type="entry name" value="PHOSPHOMANNOMUTASE"/>
    <property type="match status" value="1"/>
</dbReference>
<evidence type="ECO:0000256" key="10">
    <source>
        <dbReference type="RuleBase" id="RU004326"/>
    </source>
</evidence>
<dbReference type="PANTHER" id="PTHR43771:SF1">
    <property type="entry name" value="PHOSPHOMANNOMUTASE"/>
    <property type="match status" value="1"/>
</dbReference>
<evidence type="ECO:0000259" key="14">
    <source>
        <dbReference type="Pfam" id="PF02880"/>
    </source>
</evidence>
<dbReference type="Proteomes" id="UP000502297">
    <property type="component" value="Chromosome"/>
</dbReference>
<keyword evidence="9" id="KW-0413">Isomerase</keyword>
<evidence type="ECO:0000256" key="9">
    <source>
        <dbReference type="ARBA" id="ARBA00023235"/>
    </source>
</evidence>
<evidence type="ECO:0000259" key="12">
    <source>
        <dbReference type="Pfam" id="PF02878"/>
    </source>
</evidence>
<evidence type="ECO:0000313" key="15">
    <source>
        <dbReference type="EMBL" id="QIO04557.1"/>
    </source>
</evidence>
<dbReference type="EMBL" id="CP049801">
    <property type="protein sequence ID" value="QIO04557.1"/>
    <property type="molecule type" value="Genomic_DNA"/>
</dbReference>
<feature type="domain" description="Alpha-D-phosphohexomutase C-terminal" evidence="11">
    <location>
        <begin position="376"/>
        <end position="437"/>
    </location>
</feature>
<dbReference type="InterPro" id="IPR005843">
    <property type="entry name" value="A-D-PHexomutase_C"/>
</dbReference>
<dbReference type="SUPFAM" id="SSF53738">
    <property type="entry name" value="Phosphoglucomutase, first 3 domains"/>
    <property type="match status" value="3"/>
</dbReference>
<evidence type="ECO:0000256" key="1">
    <source>
        <dbReference type="ARBA" id="ARBA00000586"/>
    </source>
</evidence>
<evidence type="ECO:0000256" key="4">
    <source>
        <dbReference type="ARBA" id="ARBA00010231"/>
    </source>
</evidence>
<evidence type="ECO:0000256" key="2">
    <source>
        <dbReference type="ARBA" id="ARBA00001946"/>
    </source>
</evidence>
<dbReference type="KEGG" id="asha:G8E00_00575"/>
<dbReference type="InterPro" id="IPR016066">
    <property type="entry name" value="A-D-PHexomutase_CS"/>
</dbReference>
<dbReference type="InterPro" id="IPR005844">
    <property type="entry name" value="A-D-PHexomutase_a/b/a-I"/>
</dbReference>
<dbReference type="Pfam" id="PF02879">
    <property type="entry name" value="PGM_PMM_II"/>
    <property type="match status" value="1"/>
</dbReference>
<dbReference type="InterPro" id="IPR005846">
    <property type="entry name" value="A-D-PHexomutase_a/b/a-III"/>
</dbReference>
<evidence type="ECO:0000256" key="8">
    <source>
        <dbReference type="ARBA" id="ARBA00022842"/>
    </source>
</evidence>
<dbReference type="InterPro" id="IPR036900">
    <property type="entry name" value="A-D-PHexomutase_C_sf"/>
</dbReference>
<evidence type="ECO:0000256" key="3">
    <source>
        <dbReference type="ARBA" id="ARBA00004699"/>
    </source>
</evidence>
<proteinExistence type="inferred from homology"/>
<reference evidence="15 16" key="1">
    <citation type="submission" date="2020-03" db="EMBL/GenBank/DDBJ databases">
        <authorList>
            <person name="Zhu W."/>
        </authorList>
    </citation>
    <scope>NUCLEOTIDE SEQUENCE [LARGE SCALE GENOMIC DNA]</scope>
    <source>
        <strain evidence="15 16">323-1</strain>
    </source>
</reference>
<dbReference type="CDD" id="cd03089">
    <property type="entry name" value="PMM_PGM"/>
    <property type="match status" value="1"/>
</dbReference>
<comment type="pathway">
    <text evidence="3">Nucleotide-sugar biosynthesis; GDP-alpha-D-mannose biosynthesis; alpha-D-mannose 1-phosphate from D-fructose 6-phosphate: step 2/2.</text>
</comment>
<dbReference type="AlphaFoldDB" id="A0A6G8RRQ9"/>
<comment type="similarity">
    <text evidence="4 10">Belongs to the phosphohexose mutase family.</text>
</comment>
<feature type="domain" description="Alpha-D-phosphohexomutase alpha/beta/alpha" evidence="14">
    <location>
        <begin position="261"/>
        <end position="370"/>
    </location>
</feature>
<dbReference type="Gene3D" id="3.40.120.10">
    <property type="entry name" value="Alpha-D-Glucose-1,6-Bisphosphate, subunit A, domain 3"/>
    <property type="match status" value="3"/>
</dbReference>
<evidence type="ECO:0000256" key="6">
    <source>
        <dbReference type="ARBA" id="ARBA00022553"/>
    </source>
</evidence>
<comment type="cofactor">
    <cofactor evidence="2">
        <name>Mg(2+)</name>
        <dbReference type="ChEBI" id="CHEBI:18420"/>
    </cofactor>
</comment>
<keyword evidence="6" id="KW-0597">Phosphoprotein</keyword>
<accession>A0A6G8RRQ9</accession>
<evidence type="ECO:0000256" key="5">
    <source>
        <dbReference type="ARBA" id="ARBA00012730"/>
    </source>
</evidence>
<evidence type="ECO:0000259" key="11">
    <source>
        <dbReference type="Pfam" id="PF00408"/>
    </source>
</evidence>
<dbReference type="PROSITE" id="PS00710">
    <property type="entry name" value="PGM_PMM"/>
    <property type="match status" value="1"/>
</dbReference>
<dbReference type="InterPro" id="IPR005845">
    <property type="entry name" value="A-D-PHexomutase_a/b/a-II"/>
</dbReference>
<dbReference type="EC" id="5.4.2.8" evidence="5"/>
<gene>
    <name evidence="15" type="ORF">G8E00_00575</name>
</gene>
<dbReference type="GO" id="GO:0004615">
    <property type="term" value="F:phosphomannomutase activity"/>
    <property type="evidence" value="ECO:0007669"/>
    <property type="project" value="UniProtKB-EC"/>
</dbReference>
<dbReference type="RefSeq" id="WP_166221294.1">
    <property type="nucleotide sequence ID" value="NZ_CP049801.1"/>
</dbReference>
<sequence length="456" mass="51065">MNKLTCFKAYDIRGKLGTELNNEIAYKIGRAYGQIYQPKTIVVGCDVRLTSEELKQATIRGLNDAGVDVLDLGLTGTEEVYFGAFHLDVQGGIEITASHNPMDYNGMKLVRENARPISADTGLKEIQTLAETENFSEVKIKGKTQKYNILPEFIDYLMTYIDPAKIRPLRLVMNAGNGAAGHVIDAIEAKFKELNVPIEFIKVHNEPNGHFPNGIPNPILVENRGSTRDAVLIHGADMGIAWDGDFDRCFLFDEKGQFIEGYYIVGLLAQAFLLKQSDEKIVHDPRLIWNTLDIVEQFNGVAVQSKSGHAFIKDVMREHNAVYGGEMSAHHYFRDFAYCDSGMIPWLLAVVVLSETKQSLSSLVEGMITKFPCSGEINFKVEDTQKTIQKIFDHFADQNPAIDQTDGVSLDFGAWRLNVRASNTEPLLRLNIESRLDKNPQPMQVYVDELTQLIQG</sequence>
<name>A0A6G8RRQ9_9GAMM</name>
<comment type="catalytic activity">
    <reaction evidence="1">
        <text>alpha-D-mannose 1-phosphate = D-mannose 6-phosphate</text>
        <dbReference type="Rhea" id="RHEA:11140"/>
        <dbReference type="ChEBI" id="CHEBI:58409"/>
        <dbReference type="ChEBI" id="CHEBI:58735"/>
        <dbReference type="EC" id="5.4.2.8"/>
    </reaction>
</comment>
<dbReference type="InterPro" id="IPR016055">
    <property type="entry name" value="A-D-PHexomutase_a/b/a-I/II/III"/>
</dbReference>
<feature type="domain" description="Alpha-D-phosphohexomutase alpha/beta/alpha" evidence="13">
    <location>
        <begin position="152"/>
        <end position="256"/>
    </location>
</feature>
<organism evidence="15 16">
    <name type="scientific">Acinetobacter shaoyimingii</name>
    <dbReference type="NCBI Taxonomy" id="2715164"/>
    <lineage>
        <taxon>Bacteria</taxon>
        <taxon>Pseudomonadati</taxon>
        <taxon>Pseudomonadota</taxon>
        <taxon>Gammaproteobacteria</taxon>
        <taxon>Moraxellales</taxon>
        <taxon>Moraxellaceae</taxon>
        <taxon>Acinetobacter</taxon>
    </lineage>
</organism>
<dbReference type="SUPFAM" id="SSF55957">
    <property type="entry name" value="Phosphoglucomutase, C-terminal domain"/>
    <property type="match status" value="1"/>
</dbReference>
<dbReference type="Gene3D" id="3.30.310.50">
    <property type="entry name" value="Alpha-D-phosphohexomutase, C-terminal domain"/>
    <property type="match status" value="1"/>
</dbReference>
<dbReference type="Pfam" id="PF02880">
    <property type="entry name" value="PGM_PMM_III"/>
    <property type="match status" value="1"/>
</dbReference>
<dbReference type="Pfam" id="PF00408">
    <property type="entry name" value="PGM_PMM_IV"/>
    <property type="match status" value="1"/>
</dbReference>
<keyword evidence="16" id="KW-1185">Reference proteome</keyword>
<dbReference type="GO" id="GO:0000287">
    <property type="term" value="F:magnesium ion binding"/>
    <property type="evidence" value="ECO:0007669"/>
    <property type="project" value="InterPro"/>
</dbReference>
<feature type="domain" description="Alpha-D-phosphohexomutase alpha/beta/alpha" evidence="12">
    <location>
        <begin position="7"/>
        <end position="135"/>
    </location>
</feature>
<keyword evidence="8 10" id="KW-0460">Magnesium</keyword>
<evidence type="ECO:0000313" key="16">
    <source>
        <dbReference type="Proteomes" id="UP000502297"/>
    </source>
</evidence>
<dbReference type="GO" id="GO:0005975">
    <property type="term" value="P:carbohydrate metabolic process"/>
    <property type="evidence" value="ECO:0007669"/>
    <property type="project" value="InterPro"/>
</dbReference>
<dbReference type="InterPro" id="IPR005841">
    <property type="entry name" value="Alpha-D-phosphohexomutase_SF"/>
</dbReference>
<evidence type="ECO:0000256" key="7">
    <source>
        <dbReference type="ARBA" id="ARBA00022723"/>
    </source>
</evidence>